<keyword evidence="2" id="KW-1185">Reference proteome</keyword>
<evidence type="ECO:0000313" key="2">
    <source>
        <dbReference type="Proteomes" id="UP000827976"/>
    </source>
</evidence>
<name>A0ACB7UIM1_DIOAL</name>
<organism evidence="1 2">
    <name type="scientific">Dioscorea alata</name>
    <name type="common">Purple yam</name>
    <dbReference type="NCBI Taxonomy" id="55571"/>
    <lineage>
        <taxon>Eukaryota</taxon>
        <taxon>Viridiplantae</taxon>
        <taxon>Streptophyta</taxon>
        <taxon>Embryophyta</taxon>
        <taxon>Tracheophyta</taxon>
        <taxon>Spermatophyta</taxon>
        <taxon>Magnoliopsida</taxon>
        <taxon>Liliopsida</taxon>
        <taxon>Dioscoreales</taxon>
        <taxon>Dioscoreaceae</taxon>
        <taxon>Dioscorea</taxon>
    </lineage>
</organism>
<protein>
    <submittedName>
        <fullName evidence="1">RNI-like protein</fullName>
    </submittedName>
</protein>
<evidence type="ECO:0000313" key="1">
    <source>
        <dbReference type="EMBL" id="KAH7660087.1"/>
    </source>
</evidence>
<comment type="caution">
    <text evidence="1">The sequence shown here is derived from an EMBL/GenBank/DDBJ whole genome shotgun (WGS) entry which is preliminary data.</text>
</comment>
<dbReference type="EMBL" id="CM037026">
    <property type="protein sequence ID" value="KAH7660087.1"/>
    <property type="molecule type" value="Genomic_DNA"/>
</dbReference>
<sequence>MSNWEEWSLISGEEDNKPESSKPLMFFPHLDGIVIERCPKLKALPSGLNRVNIQELFITGAHSLSRVSHLPALKELEVDDCPMLECVEKLESLQSLIVIDDLEDNTSLPQWLISFLQQRQEKPHDDLFKLHLECSAQALKGCLKGRPHWSFIQQVPRFIGYAEDQSMYLKYTKEPYYYETNITGMLFILFLMMSLLVLK</sequence>
<gene>
    <name evidence="1" type="ORF">IHE45_16G076000</name>
</gene>
<dbReference type="Proteomes" id="UP000827976">
    <property type="component" value="Chromosome 16"/>
</dbReference>
<proteinExistence type="predicted"/>
<accession>A0ACB7UIM1</accession>
<reference evidence="2" key="1">
    <citation type="journal article" date="2022" name="Nat. Commun.">
        <title>Chromosome evolution and the genetic basis of agronomically important traits in greater yam.</title>
        <authorList>
            <person name="Bredeson J.V."/>
            <person name="Lyons J.B."/>
            <person name="Oniyinde I.O."/>
            <person name="Okereke N.R."/>
            <person name="Kolade O."/>
            <person name="Nnabue I."/>
            <person name="Nwadili C.O."/>
            <person name="Hribova E."/>
            <person name="Parker M."/>
            <person name="Nwogha J."/>
            <person name="Shu S."/>
            <person name="Carlson J."/>
            <person name="Kariba R."/>
            <person name="Muthemba S."/>
            <person name="Knop K."/>
            <person name="Barton G.J."/>
            <person name="Sherwood A.V."/>
            <person name="Lopez-Montes A."/>
            <person name="Asiedu R."/>
            <person name="Jamnadass R."/>
            <person name="Muchugi A."/>
            <person name="Goodstein D."/>
            <person name="Egesi C.N."/>
            <person name="Featherston J."/>
            <person name="Asfaw A."/>
            <person name="Simpson G.G."/>
            <person name="Dolezel J."/>
            <person name="Hendre P.S."/>
            <person name="Van Deynze A."/>
            <person name="Kumar P.L."/>
            <person name="Obidiegwu J.E."/>
            <person name="Bhattacharjee R."/>
            <person name="Rokhsar D.S."/>
        </authorList>
    </citation>
    <scope>NUCLEOTIDE SEQUENCE [LARGE SCALE GENOMIC DNA]</scope>
    <source>
        <strain evidence="2">cv. TDa95/00328</strain>
    </source>
</reference>